<gene>
    <name evidence="1" type="ORF">MGAL_10B077046</name>
</gene>
<reference evidence="1" key="1">
    <citation type="submission" date="2018-11" db="EMBL/GenBank/DDBJ databases">
        <authorList>
            <person name="Alioto T."/>
            <person name="Alioto T."/>
        </authorList>
    </citation>
    <scope>NUCLEOTIDE SEQUENCE</scope>
</reference>
<evidence type="ECO:0000313" key="2">
    <source>
        <dbReference type="Proteomes" id="UP000596742"/>
    </source>
</evidence>
<organism evidence="1 2">
    <name type="scientific">Mytilus galloprovincialis</name>
    <name type="common">Mediterranean mussel</name>
    <dbReference type="NCBI Taxonomy" id="29158"/>
    <lineage>
        <taxon>Eukaryota</taxon>
        <taxon>Metazoa</taxon>
        <taxon>Spiralia</taxon>
        <taxon>Lophotrochozoa</taxon>
        <taxon>Mollusca</taxon>
        <taxon>Bivalvia</taxon>
        <taxon>Autobranchia</taxon>
        <taxon>Pteriomorphia</taxon>
        <taxon>Mytilida</taxon>
        <taxon>Mytiloidea</taxon>
        <taxon>Mytilidae</taxon>
        <taxon>Mytilinae</taxon>
        <taxon>Mytilus</taxon>
    </lineage>
</organism>
<sequence length="77" mass="9087">MSAFLNIPLLQRIRTSFRRKTRFEDNKQRQLHRSKTLPVIHSPYQCTDEDELPGCQHMVQGAMDNTQRWSNRSPDSS</sequence>
<comment type="caution">
    <text evidence="1">The sequence shown here is derived from an EMBL/GenBank/DDBJ whole genome shotgun (WGS) entry which is preliminary data.</text>
</comment>
<accession>A0A8B6FYW9</accession>
<evidence type="ECO:0000313" key="1">
    <source>
        <dbReference type="EMBL" id="VDI56070.1"/>
    </source>
</evidence>
<feature type="non-terminal residue" evidence="1">
    <location>
        <position position="77"/>
    </location>
</feature>
<protein>
    <submittedName>
        <fullName evidence="1">Uncharacterized protein</fullName>
    </submittedName>
</protein>
<proteinExistence type="predicted"/>
<name>A0A8B6FYW9_MYTGA</name>
<keyword evidence="2" id="KW-1185">Reference proteome</keyword>
<dbReference type="EMBL" id="UYJE01007563">
    <property type="protein sequence ID" value="VDI56070.1"/>
    <property type="molecule type" value="Genomic_DNA"/>
</dbReference>
<dbReference type="OrthoDB" id="10539396at2759"/>
<dbReference type="Proteomes" id="UP000596742">
    <property type="component" value="Unassembled WGS sequence"/>
</dbReference>
<dbReference type="AlphaFoldDB" id="A0A8B6FYW9"/>